<keyword evidence="9" id="KW-1185">Reference proteome</keyword>
<dbReference type="InterPro" id="IPR051202">
    <property type="entry name" value="Peptidase_C40"/>
</dbReference>
<organism evidence="8 9">
    <name type="scientific">Paenibacillus methanolicus</name>
    <dbReference type="NCBI Taxonomy" id="582686"/>
    <lineage>
        <taxon>Bacteria</taxon>
        <taxon>Bacillati</taxon>
        <taxon>Bacillota</taxon>
        <taxon>Bacilli</taxon>
        <taxon>Bacillales</taxon>
        <taxon>Paenibacillaceae</taxon>
        <taxon>Paenibacillus</taxon>
    </lineage>
</organism>
<dbReference type="InterPro" id="IPR002477">
    <property type="entry name" value="Peptidoglycan-bd-like"/>
</dbReference>
<dbReference type="Gene3D" id="3.90.1720.10">
    <property type="entry name" value="endopeptidase domain like (from Nostoc punctiforme)"/>
    <property type="match status" value="1"/>
</dbReference>
<feature type="chain" id="PRO_5024387708" evidence="6">
    <location>
        <begin position="27"/>
        <end position="310"/>
    </location>
</feature>
<evidence type="ECO:0000256" key="1">
    <source>
        <dbReference type="ARBA" id="ARBA00007074"/>
    </source>
</evidence>
<dbReference type="SUPFAM" id="SSF54001">
    <property type="entry name" value="Cysteine proteinases"/>
    <property type="match status" value="1"/>
</dbReference>
<dbReference type="InterPro" id="IPR038765">
    <property type="entry name" value="Papain-like_cys_pep_sf"/>
</dbReference>
<dbReference type="InterPro" id="IPR036365">
    <property type="entry name" value="PGBD-like_sf"/>
</dbReference>
<reference evidence="8 9" key="1">
    <citation type="submission" date="2019-07" db="EMBL/GenBank/DDBJ databases">
        <title>Genomic Encyclopedia of Type Strains, Phase III (KMG-III): the genomes of soil and plant-associated and newly described type strains.</title>
        <authorList>
            <person name="Whitman W."/>
        </authorList>
    </citation>
    <scope>NUCLEOTIDE SEQUENCE [LARGE SCALE GENOMIC DNA]</scope>
    <source>
        <strain evidence="8 9">BL24</strain>
    </source>
</reference>
<evidence type="ECO:0000256" key="4">
    <source>
        <dbReference type="ARBA" id="ARBA00022807"/>
    </source>
</evidence>
<dbReference type="InterPro" id="IPR036366">
    <property type="entry name" value="PGBDSf"/>
</dbReference>
<evidence type="ECO:0000256" key="6">
    <source>
        <dbReference type="SAM" id="SignalP"/>
    </source>
</evidence>
<evidence type="ECO:0000256" key="5">
    <source>
        <dbReference type="SAM" id="MobiDB-lite"/>
    </source>
</evidence>
<feature type="domain" description="NlpC/P60" evidence="7">
    <location>
        <begin position="186"/>
        <end position="310"/>
    </location>
</feature>
<gene>
    <name evidence="8" type="ORF">BCM02_110193</name>
</gene>
<evidence type="ECO:0000313" key="8">
    <source>
        <dbReference type="EMBL" id="TYP71243.1"/>
    </source>
</evidence>
<name>A0A5S5BZX3_9BACL</name>
<keyword evidence="6" id="KW-0732">Signal</keyword>
<dbReference type="EMBL" id="VNHS01000010">
    <property type="protein sequence ID" value="TYP71243.1"/>
    <property type="molecule type" value="Genomic_DNA"/>
</dbReference>
<dbReference type="InterPro" id="IPR000064">
    <property type="entry name" value="NLP_P60_dom"/>
</dbReference>
<dbReference type="PANTHER" id="PTHR47053">
    <property type="entry name" value="MUREIN DD-ENDOPEPTIDASE MEPH-RELATED"/>
    <property type="match status" value="1"/>
</dbReference>
<dbReference type="SUPFAM" id="SSF47090">
    <property type="entry name" value="PGBD-like"/>
    <property type="match status" value="1"/>
</dbReference>
<dbReference type="RefSeq" id="WP_246183544.1">
    <property type="nucleotide sequence ID" value="NZ_VNHS01000010.1"/>
</dbReference>
<keyword evidence="2" id="KW-0645">Protease</keyword>
<feature type="signal peptide" evidence="6">
    <location>
        <begin position="1"/>
        <end position="26"/>
    </location>
</feature>
<feature type="region of interest" description="Disordered" evidence="5">
    <location>
        <begin position="37"/>
        <end position="115"/>
    </location>
</feature>
<evidence type="ECO:0000313" key="9">
    <source>
        <dbReference type="Proteomes" id="UP000323257"/>
    </source>
</evidence>
<keyword evidence="3 8" id="KW-0378">Hydrolase</keyword>
<evidence type="ECO:0000256" key="3">
    <source>
        <dbReference type="ARBA" id="ARBA00022801"/>
    </source>
</evidence>
<dbReference type="GO" id="GO:0006508">
    <property type="term" value="P:proteolysis"/>
    <property type="evidence" value="ECO:0007669"/>
    <property type="project" value="UniProtKB-KW"/>
</dbReference>
<dbReference type="Gene3D" id="1.10.101.10">
    <property type="entry name" value="PGBD-like superfamily/PGBD"/>
    <property type="match status" value="1"/>
</dbReference>
<keyword evidence="4" id="KW-0788">Thiol protease</keyword>
<protein>
    <submittedName>
        <fullName evidence="8">Cell wall-associated NlpC family hydrolase</fullName>
    </submittedName>
</protein>
<proteinExistence type="inferred from homology"/>
<evidence type="ECO:0000259" key="7">
    <source>
        <dbReference type="PROSITE" id="PS51935"/>
    </source>
</evidence>
<dbReference type="GO" id="GO:0008234">
    <property type="term" value="F:cysteine-type peptidase activity"/>
    <property type="evidence" value="ECO:0007669"/>
    <property type="project" value="UniProtKB-KW"/>
</dbReference>
<dbReference type="Pfam" id="PF00877">
    <property type="entry name" value="NLPC_P60"/>
    <property type="match status" value="1"/>
</dbReference>
<dbReference type="AlphaFoldDB" id="A0A5S5BZX3"/>
<dbReference type="PANTHER" id="PTHR47053:SF1">
    <property type="entry name" value="MUREIN DD-ENDOPEPTIDASE MEPH-RELATED"/>
    <property type="match status" value="1"/>
</dbReference>
<sequence length="310" mass="32424">MKKKAAVILSASILISANGMVTETFAATADPAVTTMAATSTTTTSPTTTTEPATSTTSGTTTTSTTAPTTGTTTPTTGTTTTTTGTTAPTTGTTTTTTGTTTAPTSTTSTTTTTTTTSTLLKVGSTGDAVMKLQTDLKQLGYFTYPTITNYYGTVTRDAVMAFQLDYGLAADGMAGTMTQTAIARAVLKQSLLADSKSYIGVPYLWGGTTTAGFDCSGFVYFMFNKFGVTMPRYTSASLYTQGTSVSKTMLRPGDLVFFSIAGNGKVDHVGFYLGNGEFISALSSKGIYIQKMENNSYWTPRYLGARRVY</sequence>
<evidence type="ECO:0000256" key="2">
    <source>
        <dbReference type="ARBA" id="ARBA00022670"/>
    </source>
</evidence>
<comment type="similarity">
    <text evidence="1">Belongs to the peptidase C40 family.</text>
</comment>
<accession>A0A5S5BZX3</accession>
<dbReference type="Proteomes" id="UP000323257">
    <property type="component" value="Unassembled WGS sequence"/>
</dbReference>
<dbReference type="PROSITE" id="PS51935">
    <property type="entry name" value="NLPC_P60"/>
    <property type="match status" value="1"/>
</dbReference>
<dbReference type="Pfam" id="PF01471">
    <property type="entry name" value="PG_binding_1"/>
    <property type="match status" value="1"/>
</dbReference>
<comment type="caution">
    <text evidence="8">The sequence shown here is derived from an EMBL/GenBank/DDBJ whole genome shotgun (WGS) entry which is preliminary data.</text>
</comment>